<evidence type="ECO:0000256" key="7">
    <source>
        <dbReference type="SAM" id="Phobius"/>
    </source>
</evidence>
<reference evidence="10 11" key="1">
    <citation type="submission" date="2019-12" db="EMBL/GenBank/DDBJ databases">
        <title>Mucilaginibacter sp. HMF7410 genome sequencing and assembly.</title>
        <authorList>
            <person name="Kang H."/>
            <person name="Cha I."/>
            <person name="Kim H."/>
            <person name="Joh K."/>
        </authorList>
    </citation>
    <scope>NUCLEOTIDE SEQUENCE [LARGE SCALE GENOMIC DNA]</scope>
    <source>
        <strain evidence="10 11">HMF7410</strain>
    </source>
</reference>
<comment type="similarity">
    <text evidence="6">Belongs to the YccS/YhfK family.</text>
</comment>
<evidence type="ECO:0000259" key="9">
    <source>
        <dbReference type="Pfam" id="PF13515"/>
    </source>
</evidence>
<gene>
    <name evidence="10" type="ORF">GO621_13155</name>
</gene>
<dbReference type="AlphaFoldDB" id="A0A7K1SYU6"/>
<protein>
    <recommendedName>
        <fullName evidence="12">Integral membrane protein YccS N-terminal domain-containing protein</fullName>
    </recommendedName>
</protein>
<dbReference type="PANTHER" id="PTHR30509:SF8">
    <property type="entry name" value="INNER MEMBRANE PROTEIN YCCS"/>
    <property type="match status" value="1"/>
</dbReference>
<feature type="domain" description="Integral membrane protein YccS N-terminal" evidence="8">
    <location>
        <begin position="70"/>
        <end position="345"/>
    </location>
</feature>
<dbReference type="GO" id="GO:0005886">
    <property type="term" value="C:plasma membrane"/>
    <property type="evidence" value="ECO:0007669"/>
    <property type="project" value="UniProtKB-SubCell"/>
</dbReference>
<evidence type="ECO:0000313" key="10">
    <source>
        <dbReference type="EMBL" id="MVN22481.1"/>
    </source>
</evidence>
<keyword evidence="3 7" id="KW-0812">Transmembrane</keyword>
<keyword evidence="4 7" id="KW-1133">Transmembrane helix</keyword>
<dbReference type="PANTHER" id="PTHR30509">
    <property type="entry name" value="P-HYDROXYBENZOIC ACID EFFLUX PUMP SUBUNIT-RELATED"/>
    <property type="match status" value="1"/>
</dbReference>
<accession>A0A7K1SYU6</accession>
<dbReference type="InterPro" id="IPR049453">
    <property type="entry name" value="Memb_transporter_dom"/>
</dbReference>
<feature type="transmembrane region" description="Helical" evidence="7">
    <location>
        <begin position="466"/>
        <end position="482"/>
    </location>
</feature>
<feature type="transmembrane region" description="Helical" evidence="7">
    <location>
        <begin position="443"/>
        <end position="460"/>
    </location>
</feature>
<comment type="caution">
    <text evidence="10">The sequence shown here is derived from an EMBL/GenBank/DDBJ whole genome shotgun (WGS) entry which is preliminary data.</text>
</comment>
<evidence type="ECO:0000313" key="11">
    <source>
        <dbReference type="Proteomes" id="UP000462014"/>
    </source>
</evidence>
<evidence type="ECO:0000256" key="3">
    <source>
        <dbReference type="ARBA" id="ARBA00022692"/>
    </source>
</evidence>
<keyword evidence="5 7" id="KW-0472">Membrane</keyword>
<evidence type="ECO:0000256" key="6">
    <source>
        <dbReference type="ARBA" id="ARBA00043993"/>
    </source>
</evidence>
<sequence length="716" mass="80943">MQLSTRKISSFFYSQYFSDGLRITLGVLIPVLLFNGFNQLADGVSFALGALCVSVVDSPGPAIQKRNSMIVCCLLILLVSLLTGFIQHNPFFLGIEIVLLAFFFSMFAVYGNRASSIGTCALLIMIFMIEKRMQPQEVVTSSLLIFAGGIWYTIFSLTFFRIRPYRAAQQALGECISEVAKYLRLKADFYAEKTNIDEDYKNLVSQQINVSQHQDAVRELLFKTRAIVKESTHTSRMLILTFVDLVDLFDQITYTHYDYENLRKSFLETGVLEEISKLIHKMAEEMEQIGFAVQSNKKHKRTNIHNSELEQLKSHIDQIGAEDQQKSTLFLKKILVNIRNINQQLVDMASYTNEVPKTAEKASNLEFSRFVTHQDYAPRLFFENLTFKSASFKHALRVAIVCGIGFTLAKTVATGHHSYWILLTIIVILKPGFSLTKQRNFQRLIGTLAGGLIGVLILLFIPDKTIQFFIMLFLMLFTYSFLRLNYVVSVIFMTPYVLIVFGFLGVDLIHTVEERVLDTVIGSALAFSSIFILFPSWESDQLHGNLIKVLISNQAYLKTITERLCGAPFNAVEYKLARKDVYVESGNLSATFERMISEPKSKQKHIKDLHKFVVLNHMLSSAIAAIAANLPDKNSNNLQVSLKMARHAQIILRETVKKLGPLTETDAKIFSSETEANPVENSSDNEQADGSFLEDQLRFILKICVDIGKVTDVILS</sequence>
<keyword evidence="2" id="KW-1003">Cell membrane</keyword>
<feature type="transmembrane region" description="Helical" evidence="7">
    <location>
        <begin position="139"/>
        <end position="160"/>
    </location>
</feature>
<dbReference type="InterPro" id="IPR032692">
    <property type="entry name" value="YccS_N"/>
</dbReference>
<dbReference type="EMBL" id="WPIK01000011">
    <property type="protein sequence ID" value="MVN22481.1"/>
    <property type="molecule type" value="Genomic_DNA"/>
</dbReference>
<feature type="transmembrane region" description="Helical" evidence="7">
    <location>
        <begin position="516"/>
        <end position="534"/>
    </location>
</feature>
<evidence type="ECO:0000256" key="4">
    <source>
        <dbReference type="ARBA" id="ARBA00022989"/>
    </source>
</evidence>
<name>A0A7K1SYU6_9SPHI</name>
<organism evidence="10 11">
    <name type="scientific">Mucilaginibacter arboris</name>
    <dbReference type="NCBI Taxonomy" id="2682090"/>
    <lineage>
        <taxon>Bacteria</taxon>
        <taxon>Pseudomonadati</taxon>
        <taxon>Bacteroidota</taxon>
        <taxon>Sphingobacteriia</taxon>
        <taxon>Sphingobacteriales</taxon>
        <taxon>Sphingobacteriaceae</taxon>
        <taxon>Mucilaginibacter</taxon>
    </lineage>
</organism>
<dbReference type="Pfam" id="PF12805">
    <property type="entry name" value="FUSC-like"/>
    <property type="match status" value="1"/>
</dbReference>
<feature type="transmembrane region" description="Helical" evidence="7">
    <location>
        <begin position="489"/>
        <end position="510"/>
    </location>
</feature>
<dbReference type="Proteomes" id="UP000462014">
    <property type="component" value="Unassembled WGS sequence"/>
</dbReference>
<comment type="subcellular location">
    <subcellularLocation>
        <location evidence="1">Cell membrane</location>
        <topology evidence="1">Multi-pass membrane protein</topology>
    </subcellularLocation>
</comment>
<evidence type="ECO:0008006" key="12">
    <source>
        <dbReference type="Google" id="ProtNLM"/>
    </source>
</evidence>
<feature type="transmembrane region" description="Helical" evidence="7">
    <location>
        <begin position="419"/>
        <end position="436"/>
    </location>
</feature>
<evidence type="ECO:0000256" key="5">
    <source>
        <dbReference type="ARBA" id="ARBA00023136"/>
    </source>
</evidence>
<evidence type="ECO:0000259" key="8">
    <source>
        <dbReference type="Pfam" id="PF12805"/>
    </source>
</evidence>
<evidence type="ECO:0000256" key="1">
    <source>
        <dbReference type="ARBA" id="ARBA00004651"/>
    </source>
</evidence>
<feature type="transmembrane region" description="Helical" evidence="7">
    <location>
        <begin position="92"/>
        <end position="110"/>
    </location>
</feature>
<evidence type="ECO:0000256" key="2">
    <source>
        <dbReference type="ARBA" id="ARBA00022475"/>
    </source>
</evidence>
<feature type="transmembrane region" description="Helical" evidence="7">
    <location>
        <begin position="68"/>
        <end position="86"/>
    </location>
</feature>
<dbReference type="Pfam" id="PF13515">
    <property type="entry name" value="FUSC_2"/>
    <property type="match status" value="1"/>
</dbReference>
<feature type="domain" description="Integral membrane bound transporter" evidence="9">
    <location>
        <begin position="412"/>
        <end position="527"/>
    </location>
</feature>
<keyword evidence="11" id="KW-1185">Reference proteome</keyword>
<proteinExistence type="inferred from homology"/>
<feature type="transmembrane region" description="Helical" evidence="7">
    <location>
        <begin position="12"/>
        <end position="34"/>
    </location>
</feature>